<sequence length="88" mass="8788">MTRTFVHDHSRRLAVVGSCGQRLAPLLAAGRSGKSSAVGKSRTAVSESACDSLTSSCLTLGIAGGGDSFGSATASSDVGTGVPRMDML</sequence>
<proteinExistence type="predicted"/>
<dbReference type="Proteomes" id="UP000244005">
    <property type="component" value="Unassembled WGS sequence"/>
</dbReference>
<dbReference type="EMBL" id="KZ772698">
    <property type="protein sequence ID" value="PTQ43185.1"/>
    <property type="molecule type" value="Genomic_DNA"/>
</dbReference>
<evidence type="ECO:0000313" key="1">
    <source>
        <dbReference type="EMBL" id="PTQ43185.1"/>
    </source>
</evidence>
<organism evidence="1 2">
    <name type="scientific">Marchantia polymorpha</name>
    <name type="common">Common liverwort</name>
    <name type="synonym">Marchantia aquatica</name>
    <dbReference type="NCBI Taxonomy" id="3197"/>
    <lineage>
        <taxon>Eukaryota</taxon>
        <taxon>Viridiplantae</taxon>
        <taxon>Streptophyta</taxon>
        <taxon>Embryophyta</taxon>
        <taxon>Marchantiophyta</taxon>
        <taxon>Marchantiopsida</taxon>
        <taxon>Marchantiidae</taxon>
        <taxon>Marchantiales</taxon>
        <taxon>Marchantiaceae</taxon>
        <taxon>Marchantia</taxon>
    </lineage>
</organism>
<accession>A0A2R6XAQ0</accession>
<reference evidence="2" key="1">
    <citation type="journal article" date="2017" name="Cell">
        <title>Insights into land plant evolution garnered from the Marchantia polymorpha genome.</title>
        <authorList>
            <person name="Bowman J.L."/>
            <person name="Kohchi T."/>
            <person name="Yamato K.T."/>
            <person name="Jenkins J."/>
            <person name="Shu S."/>
            <person name="Ishizaki K."/>
            <person name="Yamaoka S."/>
            <person name="Nishihama R."/>
            <person name="Nakamura Y."/>
            <person name="Berger F."/>
            <person name="Adam C."/>
            <person name="Aki S.S."/>
            <person name="Althoff F."/>
            <person name="Araki T."/>
            <person name="Arteaga-Vazquez M.A."/>
            <person name="Balasubrmanian S."/>
            <person name="Barry K."/>
            <person name="Bauer D."/>
            <person name="Boehm C.R."/>
            <person name="Briginshaw L."/>
            <person name="Caballero-Perez J."/>
            <person name="Catarino B."/>
            <person name="Chen F."/>
            <person name="Chiyoda S."/>
            <person name="Chovatia M."/>
            <person name="Davies K.M."/>
            <person name="Delmans M."/>
            <person name="Demura T."/>
            <person name="Dierschke T."/>
            <person name="Dolan L."/>
            <person name="Dorantes-Acosta A.E."/>
            <person name="Eklund D.M."/>
            <person name="Florent S.N."/>
            <person name="Flores-Sandoval E."/>
            <person name="Fujiyama A."/>
            <person name="Fukuzawa H."/>
            <person name="Galik B."/>
            <person name="Grimanelli D."/>
            <person name="Grimwood J."/>
            <person name="Grossniklaus U."/>
            <person name="Hamada T."/>
            <person name="Haseloff J."/>
            <person name="Hetherington A.J."/>
            <person name="Higo A."/>
            <person name="Hirakawa Y."/>
            <person name="Hundley H.N."/>
            <person name="Ikeda Y."/>
            <person name="Inoue K."/>
            <person name="Inoue S.I."/>
            <person name="Ishida S."/>
            <person name="Jia Q."/>
            <person name="Kakita M."/>
            <person name="Kanazawa T."/>
            <person name="Kawai Y."/>
            <person name="Kawashima T."/>
            <person name="Kennedy M."/>
            <person name="Kinose K."/>
            <person name="Kinoshita T."/>
            <person name="Kohara Y."/>
            <person name="Koide E."/>
            <person name="Komatsu K."/>
            <person name="Kopischke S."/>
            <person name="Kubo M."/>
            <person name="Kyozuka J."/>
            <person name="Lagercrantz U."/>
            <person name="Lin S.S."/>
            <person name="Lindquist E."/>
            <person name="Lipzen A.M."/>
            <person name="Lu C.W."/>
            <person name="De Luna E."/>
            <person name="Martienssen R.A."/>
            <person name="Minamino N."/>
            <person name="Mizutani M."/>
            <person name="Mizutani M."/>
            <person name="Mochizuki N."/>
            <person name="Monte I."/>
            <person name="Mosher R."/>
            <person name="Nagasaki H."/>
            <person name="Nakagami H."/>
            <person name="Naramoto S."/>
            <person name="Nishitani K."/>
            <person name="Ohtani M."/>
            <person name="Okamoto T."/>
            <person name="Okumura M."/>
            <person name="Phillips J."/>
            <person name="Pollak B."/>
            <person name="Reinders A."/>
            <person name="Rovekamp M."/>
            <person name="Sano R."/>
            <person name="Sawa S."/>
            <person name="Schmid M.W."/>
            <person name="Shirakawa M."/>
            <person name="Solano R."/>
            <person name="Spunde A."/>
            <person name="Suetsugu N."/>
            <person name="Sugano S."/>
            <person name="Sugiyama A."/>
            <person name="Sun R."/>
            <person name="Suzuki Y."/>
            <person name="Takenaka M."/>
            <person name="Takezawa D."/>
            <person name="Tomogane H."/>
            <person name="Tsuzuki M."/>
            <person name="Ueda T."/>
            <person name="Umeda M."/>
            <person name="Ward J.M."/>
            <person name="Watanabe Y."/>
            <person name="Yazaki K."/>
            <person name="Yokoyama R."/>
            <person name="Yoshitake Y."/>
            <person name="Yotsui I."/>
            <person name="Zachgo S."/>
            <person name="Schmutz J."/>
        </authorList>
    </citation>
    <scope>NUCLEOTIDE SEQUENCE [LARGE SCALE GENOMIC DNA]</scope>
    <source>
        <strain evidence="2">Tak-1</strain>
    </source>
</reference>
<keyword evidence="2" id="KW-1185">Reference proteome</keyword>
<protein>
    <submittedName>
        <fullName evidence="1">Uncharacterized protein</fullName>
    </submittedName>
</protein>
<dbReference type="AlphaFoldDB" id="A0A2R6XAQ0"/>
<evidence type="ECO:0000313" key="2">
    <source>
        <dbReference type="Proteomes" id="UP000244005"/>
    </source>
</evidence>
<name>A0A2R6XAQ0_MARPO</name>
<gene>
    <name evidence="1" type="ORF">MARPO_0026s0064</name>
</gene>